<keyword evidence="6" id="KW-0378">Hydrolase</keyword>
<dbReference type="GO" id="GO:0006508">
    <property type="term" value="P:proteolysis"/>
    <property type="evidence" value="ECO:0007669"/>
    <property type="project" value="InterPro"/>
</dbReference>
<evidence type="ECO:0000259" key="11">
    <source>
        <dbReference type="PROSITE" id="PS50878"/>
    </source>
</evidence>
<dbReference type="Gene3D" id="1.10.340.70">
    <property type="match status" value="1"/>
</dbReference>
<keyword evidence="3" id="KW-0548">Nucleotidyltransferase</keyword>
<keyword evidence="4" id="KW-0540">Nuclease</keyword>
<dbReference type="CDD" id="cd00303">
    <property type="entry name" value="retropepsin_like"/>
    <property type="match status" value="1"/>
</dbReference>
<accession>A0A8T8SGP7</accession>
<dbReference type="GO" id="GO:0005634">
    <property type="term" value="C:nucleus"/>
    <property type="evidence" value="ECO:0007669"/>
    <property type="project" value="UniProtKB-ARBA"/>
</dbReference>
<keyword evidence="8" id="KW-0695">RNA-directed DNA polymerase</keyword>
<dbReference type="SUPFAM" id="SSF56672">
    <property type="entry name" value="DNA/RNA polymerases"/>
    <property type="match status" value="2"/>
</dbReference>
<dbReference type="PROSITE" id="PS50175">
    <property type="entry name" value="ASP_PROT_RETROV"/>
    <property type="match status" value="1"/>
</dbReference>
<feature type="non-terminal residue" evidence="13">
    <location>
        <position position="1"/>
    </location>
</feature>
<feature type="region of interest" description="Disordered" evidence="9">
    <location>
        <begin position="1775"/>
        <end position="1801"/>
    </location>
</feature>
<dbReference type="CDD" id="cd01647">
    <property type="entry name" value="RT_LTR"/>
    <property type="match status" value="1"/>
</dbReference>
<dbReference type="GO" id="GO:0003964">
    <property type="term" value="F:RNA-directed DNA polymerase activity"/>
    <property type="evidence" value="ECO:0007669"/>
    <property type="project" value="UniProtKB-KW"/>
</dbReference>
<dbReference type="InterPro" id="IPR043502">
    <property type="entry name" value="DNA/RNA_pol_sf"/>
</dbReference>
<dbReference type="Gene3D" id="3.30.420.10">
    <property type="entry name" value="Ribonuclease H-like superfamily/Ribonuclease H"/>
    <property type="match status" value="1"/>
</dbReference>
<feature type="domain" description="Peptidase A2" evidence="10">
    <location>
        <begin position="611"/>
        <end position="647"/>
    </location>
</feature>
<dbReference type="InterPro" id="IPR041373">
    <property type="entry name" value="RT_RNaseH"/>
</dbReference>
<comment type="caution">
    <text evidence="13">The sequence shown here is derived from an EMBL/GenBank/DDBJ whole genome shotgun (WGS) entry which is preliminary data.</text>
</comment>
<evidence type="ECO:0000256" key="1">
    <source>
        <dbReference type="ARBA" id="ARBA00012493"/>
    </source>
</evidence>
<feature type="region of interest" description="Disordered" evidence="9">
    <location>
        <begin position="434"/>
        <end position="462"/>
    </location>
</feature>
<evidence type="ECO:0000256" key="7">
    <source>
        <dbReference type="ARBA" id="ARBA00022884"/>
    </source>
</evidence>
<dbReference type="Gene3D" id="3.10.10.10">
    <property type="entry name" value="HIV Type 1 Reverse Transcriptase, subunit A, domain 1"/>
    <property type="match status" value="1"/>
</dbReference>
<dbReference type="SUPFAM" id="SSF50630">
    <property type="entry name" value="Acid proteases"/>
    <property type="match status" value="1"/>
</dbReference>
<dbReference type="InterPro" id="IPR021109">
    <property type="entry name" value="Peptidase_aspartic_dom_sf"/>
</dbReference>
<dbReference type="Gene3D" id="3.30.70.270">
    <property type="match status" value="2"/>
</dbReference>
<keyword evidence="5" id="KW-0255">Endonuclease</keyword>
<dbReference type="SUPFAM" id="SSF53098">
    <property type="entry name" value="Ribonuclease H-like"/>
    <property type="match status" value="1"/>
</dbReference>
<organism evidence="13 14">
    <name type="scientific">Tilletia indica</name>
    <dbReference type="NCBI Taxonomy" id="43049"/>
    <lineage>
        <taxon>Eukaryota</taxon>
        <taxon>Fungi</taxon>
        <taxon>Dikarya</taxon>
        <taxon>Basidiomycota</taxon>
        <taxon>Ustilaginomycotina</taxon>
        <taxon>Exobasidiomycetes</taxon>
        <taxon>Tilletiales</taxon>
        <taxon>Tilletiaceae</taxon>
        <taxon>Tilletia</taxon>
    </lineage>
</organism>
<evidence type="ECO:0000256" key="6">
    <source>
        <dbReference type="ARBA" id="ARBA00022801"/>
    </source>
</evidence>
<feature type="region of interest" description="Disordered" evidence="9">
    <location>
        <begin position="71"/>
        <end position="124"/>
    </location>
</feature>
<evidence type="ECO:0000256" key="4">
    <source>
        <dbReference type="ARBA" id="ARBA00022722"/>
    </source>
</evidence>
<sequence>VSMAPKGSSSNTPAADPPTRDEFTALDAARAKLDTDIATIRSTVDGHTKEMANMNNNLDSILALLNRQSSSTSVPSESTSSLSVRTSTVPESSTIPISSSSDSQTNAPTPNPRPLNTDDPGRHFNIKSEELGTFEGVPEDTALFLANIEAMRHTESDPGWDKALLRTIPRSLRGPARLWLASLTATERTATLKTLDAFISKIRANFKPPIGVIRQQARDRIWQPDTEGIIHYSFLKVALLKTGWPSMSEEELVNEVVDGLEPAVAKLIQTPFRNDPTPTALRHEMRIQETFWRKEYGRPLLPQGSSASSATIPPHYSMVASHAGSSVYATAYPQTTQISARGDSPSASRRPRSIRDDFEPANLSYRLHPDSKKRMMAYKIPGTNRIMCRQRGSLFLNVRNDVKLTTPPEIPLATGKPGEPPPPTAFLAQPAPERTVEGVGGRSYTPTDRCDPPSRHYTSAKGCKSDVERVAVPLGPEGRLDIGYRKISTPGSGRGNGPSPDQTTRGHPQGEYPSRLPNDVADQSAADDIPPHPPPQRDGIRRPPVLHLAHPAWLQRPASLPPVVATHQRPRRELAEVRMPRLKETVSGHGHRRHAPTTCKIRFPDSDLPAVSSLIDTGASLSTIDRGLVERLGRQPQGDTLCINGIGTQNTLGHVTLSFIIEGADSAGNAVRLRFDHDFHVLPAFSPGMCLGQDWISGHQAVVDPAGKVAFVGDYNFPVRSSLPPARTLSAKICTKRDSAIPPSCHTWVEVDTAALLEDVDYMLEPTRAVLGQATALGVGTVFSATSLSFPLAAPASDGEPFDPFEFDEQPAATNASSAATSLVDETWTVGLSAQGQPHASVVDLLRQHKEAFSLDGRPGHIKGSEMRIPVADPTQLKAEAPRRVSLEKRVAIEKQIAQLLEWDVIEESSSPVSAPVHLVRQRDKLRFCVDYRHLNAATTPDRYPLPRIDDVLESLRGASWFSSLDAIRGYHQADIGEEDRWKTAFVTHKGLMQYKRIPFGLRSAPAFFQRLMDGRLGPMRWITALVYVDDIVVYTRTFEEHLDALNQLLSAATAIGLRFSPSKCVFAVRELNPLGRKVSGHGLGVMEDRASAVRDLPAPRTLQERYHVLGLFGYYRQFIPKFAQHAQPLTDLTKGWAYKKCGDMQRLDRRDGRIISAKNEPLDKDGFAAAIHQIHVLPSDSAISAFPAWPQRLAGLDREAWVAALHADPTFGPTVRRLQTTGGHATDEPYVLDDGVLVRRDDGRLCVPRSALVAVLQQVHDQGGHFGLTKTYMAVAAEFWHPRLSSLVTAYVRDCLTCIRTKIGPSTGRLDIEHDATRPFQHTSIDVVLGMPRTRTGKDAVIVAVCTFSKLVLTRPCTSSFTAKDIVDFVLDRVVRMGWRPQRLTSDRDHRIMGEASRQLGQLLGMEITATPAHHHRANPVERHIQTVERVLRAMGQTRQGLWDEEVLPAAELALNSAPSVATGMTPFDAIFINSPRAMDAILRRPDHDGVGDWAERFHRAKFRLLEARDLVRAERVRQRRYFNDHHRPLPAVEPGILVWIRLRNRPIAAAPQGKLAPVKVGPFAVRRVLSPHRVLVDVPGSSGSAPPANPPVPDRARPPPAVPPADCVAPPPRRGTRERQPGPLLRDPRVTLFNFHEQLAAPLAIGDDVLAQPQRRSRYSVLDGVTVQLVERPVAFLSRVTTPAESKLTGPELELTCLAWAMTRGQHLLEGSNVTIVTDHAPIPGMLTSRTGLIPYGPVVEKARVLLRPHLDRLRFVHQPGRTHVNVDALSRLPSSSARPGRQASVAGACDGGDDYSAK</sequence>
<dbReference type="Pfam" id="PF17917">
    <property type="entry name" value="RT_RNaseH"/>
    <property type="match status" value="1"/>
</dbReference>
<keyword evidence="14" id="KW-1185">Reference proteome</keyword>
<dbReference type="InterPro" id="IPR041588">
    <property type="entry name" value="Integrase_H2C2"/>
</dbReference>
<evidence type="ECO:0000259" key="10">
    <source>
        <dbReference type="PROSITE" id="PS50175"/>
    </source>
</evidence>
<dbReference type="PANTHER" id="PTHR37984:SF5">
    <property type="entry name" value="PROTEIN NYNRIN-LIKE"/>
    <property type="match status" value="1"/>
</dbReference>
<evidence type="ECO:0000313" key="13">
    <source>
        <dbReference type="EMBL" id="KAE8240147.1"/>
    </source>
</evidence>
<dbReference type="GO" id="GO:0004190">
    <property type="term" value="F:aspartic-type endopeptidase activity"/>
    <property type="evidence" value="ECO:0007669"/>
    <property type="project" value="InterPro"/>
</dbReference>
<dbReference type="EC" id="2.7.7.49" evidence="1"/>
<evidence type="ECO:0000256" key="5">
    <source>
        <dbReference type="ARBA" id="ARBA00022759"/>
    </source>
</evidence>
<feature type="region of interest" description="Disordered" evidence="9">
    <location>
        <begin position="336"/>
        <end position="361"/>
    </location>
</feature>
<reference evidence="13" key="2">
    <citation type="journal article" date="2019" name="IMA Fungus">
        <title>Genome sequencing and comparison of five Tilletia species to identify candidate genes for the detection of regulated species infecting wheat.</title>
        <authorList>
            <person name="Nguyen H.D.T."/>
            <person name="Sultana T."/>
            <person name="Kesanakurti P."/>
            <person name="Hambleton S."/>
        </authorList>
    </citation>
    <scope>NUCLEOTIDE SEQUENCE</scope>
    <source>
        <strain evidence="13">DAOMC 236416</strain>
    </source>
</reference>
<feature type="compositionally biased region" description="Low complexity" evidence="9">
    <location>
        <begin position="339"/>
        <end position="348"/>
    </location>
</feature>
<dbReference type="Pfam" id="PF00078">
    <property type="entry name" value="RVT_1"/>
    <property type="match status" value="1"/>
</dbReference>
<dbReference type="Proteomes" id="UP000077521">
    <property type="component" value="Unassembled WGS sequence"/>
</dbReference>
<dbReference type="InterPro" id="IPR001995">
    <property type="entry name" value="Peptidase_A2_cat"/>
</dbReference>
<evidence type="ECO:0000313" key="14">
    <source>
        <dbReference type="Proteomes" id="UP000077521"/>
    </source>
</evidence>
<dbReference type="GO" id="GO:0015074">
    <property type="term" value="P:DNA integration"/>
    <property type="evidence" value="ECO:0007669"/>
    <property type="project" value="InterPro"/>
</dbReference>
<gene>
    <name evidence="13" type="ORF">A4X13_0g7923</name>
</gene>
<feature type="region of interest" description="Disordered" evidence="9">
    <location>
        <begin position="1"/>
        <end position="21"/>
    </location>
</feature>
<keyword evidence="2" id="KW-0808">Transferase</keyword>
<dbReference type="InterPro" id="IPR043128">
    <property type="entry name" value="Rev_trsase/Diguanyl_cyclase"/>
</dbReference>
<proteinExistence type="predicted"/>
<dbReference type="GO" id="GO:0003723">
    <property type="term" value="F:RNA binding"/>
    <property type="evidence" value="ECO:0007669"/>
    <property type="project" value="UniProtKB-KW"/>
</dbReference>
<feature type="compositionally biased region" description="Low complexity" evidence="9">
    <location>
        <begin position="1578"/>
        <end position="1588"/>
    </location>
</feature>
<feature type="domain" description="Reverse transcriptase" evidence="11">
    <location>
        <begin position="901"/>
        <end position="1079"/>
    </location>
</feature>
<dbReference type="InterPro" id="IPR050951">
    <property type="entry name" value="Retrovirus_Pol_polyprotein"/>
</dbReference>
<evidence type="ECO:0000259" key="12">
    <source>
        <dbReference type="PROSITE" id="PS50994"/>
    </source>
</evidence>
<dbReference type="Gene3D" id="2.40.70.10">
    <property type="entry name" value="Acid Proteases"/>
    <property type="match status" value="1"/>
</dbReference>
<reference evidence="13" key="1">
    <citation type="submission" date="2016-04" db="EMBL/GenBank/DDBJ databases">
        <authorList>
            <person name="Nguyen H.D."/>
            <person name="Samba Siva P."/>
            <person name="Cullis J."/>
            <person name="Levesque C.A."/>
            <person name="Hambleton S."/>
        </authorList>
    </citation>
    <scope>NUCLEOTIDE SEQUENCE</scope>
    <source>
        <strain evidence="13">DAOMC 236416</strain>
    </source>
</reference>
<feature type="domain" description="Integrase catalytic" evidence="12">
    <location>
        <begin position="1316"/>
        <end position="1476"/>
    </location>
</feature>
<dbReference type="PANTHER" id="PTHR37984">
    <property type="entry name" value="PROTEIN CBG26694"/>
    <property type="match status" value="1"/>
</dbReference>
<feature type="compositionally biased region" description="Pro residues" evidence="9">
    <location>
        <begin position="1589"/>
        <end position="1615"/>
    </location>
</feature>
<evidence type="ECO:0000256" key="9">
    <source>
        <dbReference type="SAM" id="MobiDB-lite"/>
    </source>
</evidence>
<protein>
    <recommendedName>
        <fullName evidence="1">RNA-directed DNA polymerase</fullName>
        <ecNumber evidence="1">2.7.7.49</ecNumber>
    </recommendedName>
</protein>
<dbReference type="GO" id="GO:0004519">
    <property type="term" value="F:endonuclease activity"/>
    <property type="evidence" value="ECO:0007669"/>
    <property type="project" value="UniProtKB-KW"/>
</dbReference>
<feature type="region of interest" description="Disordered" evidence="9">
    <location>
        <begin position="479"/>
        <end position="542"/>
    </location>
</feature>
<name>A0A8T8SGP7_9BASI</name>
<evidence type="ECO:0000256" key="8">
    <source>
        <dbReference type="ARBA" id="ARBA00022918"/>
    </source>
</evidence>
<dbReference type="PROSITE" id="PS50878">
    <property type="entry name" value="RT_POL"/>
    <property type="match status" value="1"/>
</dbReference>
<dbReference type="InterPro" id="IPR000477">
    <property type="entry name" value="RT_dom"/>
</dbReference>
<feature type="compositionally biased region" description="Low complexity" evidence="9">
    <location>
        <begin position="71"/>
        <end position="105"/>
    </location>
</feature>
<evidence type="ECO:0000256" key="3">
    <source>
        <dbReference type="ARBA" id="ARBA00022695"/>
    </source>
</evidence>
<evidence type="ECO:0000256" key="2">
    <source>
        <dbReference type="ARBA" id="ARBA00022679"/>
    </source>
</evidence>
<dbReference type="PROSITE" id="PS50994">
    <property type="entry name" value="INTEGRASE"/>
    <property type="match status" value="1"/>
</dbReference>
<dbReference type="InterPro" id="IPR001584">
    <property type="entry name" value="Integrase_cat-core"/>
</dbReference>
<dbReference type="EMBL" id="LWDF02001149">
    <property type="protein sequence ID" value="KAE8240147.1"/>
    <property type="molecule type" value="Genomic_DNA"/>
</dbReference>
<keyword evidence="7" id="KW-0694">RNA-binding</keyword>
<dbReference type="InterPro" id="IPR012337">
    <property type="entry name" value="RNaseH-like_sf"/>
</dbReference>
<dbReference type="InterPro" id="IPR036397">
    <property type="entry name" value="RNaseH_sf"/>
</dbReference>
<feature type="region of interest" description="Disordered" evidence="9">
    <location>
        <begin position="1578"/>
        <end position="1628"/>
    </location>
</feature>
<dbReference type="Pfam" id="PF17921">
    <property type="entry name" value="Integrase_H2C2"/>
    <property type="match status" value="1"/>
</dbReference>